<dbReference type="Pfam" id="PF03176">
    <property type="entry name" value="MMPL"/>
    <property type="match status" value="2"/>
</dbReference>
<evidence type="ECO:0000256" key="8">
    <source>
        <dbReference type="SAM" id="Phobius"/>
    </source>
</evidence>
<dbReference type="InterPro" id="IPR000731">
    <property type="entry name" value="SSD"/>
</dbReference>
<dbReference type="PANTHER" id="PTHR33406:SF11">
    <property type="entry name" value="MEMBRANE PROTEIN SCO6666-RELATED"/>
    <property type="match status" value="1"/>
</dbReference>
<accession>A0A1X0D9A3</accession>
<keyword evidence="4 8" id="KW-0812">Transmembrane</keyword>
<feature type="transmembrane region" description="Helical" evidence="8">
    <location>
        <begin position="380"/>
        <end position="401"/>
    </location>
</feature>
<dbReference type="Gene3D" id="1.20.1640.10">
    <property type="entry name" value="Multidrug efflux transporter AcrB transmembrane domain"/>
    <property type="match status" value="2"/>
</dbReference>
<dbReference type="GO" id="GO:0005886">
    <property type="term" value="C:plasma membrane"/>
    <property type="evidence" value="ECO:0007669"/>
    <property type="project" value="UniProtKB-SubCell"/>
</dbReference>
<feature type="transmembrane region" description="Helical" evidence="8">
    <location>
        <begin position="666"/>
        <end position="686"/>
    </location>
</feature>
<evidence type="ECO:0000256" key="4">
    <source>
        <dbReference type="ARBA" id="ARBA00022692"/>
    </source>
</evidence>
<evidence type="ECO:0000313" key="10">
    <source>
        <dbReference type="Proteomes" id="UP000192801"/>
    </source>
</evidence>
<dbReference type="OrthoDB" id="7051771at2"/>
<comment type="subcellular location">
    <subcellularLocation>
        <location evidence="1">Cell membrane</location>
        <topology evidence="1">Multi-pass membrane protein</topology>
    </subcellularLocation>
</comment>
<organism evidence="9 10">
    <name type="scientific">Mycolicibacterium insubricum</name>
    <dbReference type="NCBI Taxonomy" id="444597"/>
    <lineage>
        <taxon>Bacteria</taxon>
        <taxon>Bacillati</taxon>
        <taxon>Actinomycetota</taxon>
        <taxon>Actinomycetes</taxon>
        <taxon>Mycobacteriales</taxon>
        <taxon>Mycobacteriaceae</taxon>
        <taxon>Mycolicibacterium</taxon>
    </lineage>
</organism>
<feature type="transmembrane region" description="Helical" evidence="8">
    <location>
        <begin position="313"/>
        <end position="338"/>
    </location>
</feature>
<gene>
    <name evidence="9" type="ORF">BST26_13930</name>
</gene>
<dbReference type="InterPro" id="IPR004869">
    <property type="entry name" value="MMPL_dom"/>
</dbReference>
<feature type="transmembrane region" description="Helical" evidence="8">
    <location>
        <begin position="286"/>
        <end position="307"/>
    </location>
</feature>
<proteinExistence type="inferred from homology"/>
<sequence>MLHRIAHLALRAPKAVLAAALLIFIGAAVFGFPAAKSLSAGGFQDPTSQSAAASEIMTKNFGQSDMQLLYTITGPGGYDGPAVRAAGTDIVTAIKESGRSLSVLTPWTSAGPVATTMIGDDGNTALIVASLDGGENNAQKYARQLAERIDTEVLPKHPDVTAKPGGSAMIYAEINSQTERDLLLMESIAVPLSFLVLVWVFGGLLAAALPMAVGGLAIVGSLSVLRLITYTTDVSIFALNLTTAMGLALAIDYTLLIISRYRDEINAGEPPERALVRTMATAGRTVLFSAVTVALSMSAMALFPMYFLRSFAYAGVAVVVFAALAAIIVTPAAIVLLGPRLDALDIRRMLRRLTGRPQPAVKPVEQVFFYRSTKFVMRRAIPIGAAAVVLLLFLGAPFLGVKWGFPDDRVLPTSASAHQVGDQLRDEFPSYSPSAVTIVFPDAEGLNEGSLETYASQISSKVADVTAVTAPTGTFVHGLRTSAPTTSTGFAAGKAFLTVASTAPLYSEASYHQLDALRALPTPDDRPIQLTGLSQINSDSVHAITSRLPLVLGVIAVITFVLLFLLTGSVVLPLKALVLNVLSLSAAFGALVWIFQEGHLGALGTTATGTLVANMPVLLFCIAFGLSMDYEVFLIARIREFWLASGKTSADNDESVALGLARTGRVITAAALVMSISFAALMAAQVSFMRMFGVGLTLAVLVDATVVRVVLVPAFMKVMGRWNWWAPTPLAALHRRFGISESGDEPAPDEPATDKKARNKAGDKKARAKVQDADPATAQAPS</sequence>
<dbReference type="PANTHER" id="PTHR33406">
    <property type="entry name" value="MEMBRANE PROTEIN MJ1562-RELATED"/>
    <property type="match status" value="1"/>
</dbReference>
<evidence type="ECO:0000256" key="3">
    <source>
        <dbReference type="ARBA" id="ARBA00022475"/>
    </source>
</evidence>
<dbReference type="RefSeq" id="WP_083031721.1">
    <property type="nucleotide sequence ID" value="NZ_AP022618.1"/>
</dbReference>
<feature type="transmembrane region" description="Helical" evidence="8">
    <location>
        <begin position="234"/>
        <end position="258"/>
    </location>
</feature>
<feature type="transmembrane region" description="Helical" evidence="8">
    <location>
        <begin position="577"/>
        <end position="595"/>
    </location>
</feature>
<dbReference type="STRING" id="444597.BST26_13930"/>
<evidence type="ECO:0000313" key="9">
    <source>
        <dbReference type="EMBL" id="ORA68951.1"/>
    </source>
</evidence>
<dbReference type="InterPro" id="IPR050545">
    <property type="entry name" value="Mycobact_MmpL"/>
</dbReference>
<comment type="caution">
    <text evidence="9">The sequence shown here is derived from an EMBL/GenBank/DDBJ whole genome shotgun (WGS) entry which is preliminary data.</text>
</comment>
<dbReference type="Proteomes" id="UP000192801">
    <property type="component" value="Unassembled WGS sequence"/>
</dbReference>
<keyword evidence="10" id="KW-1185">Reference proteome</keyword>
<reference evidence="9 10" key="1">
    <citation type="submission" date="2016-12" db="EMBL/GenBank/DDBJ databases">
        <title>The new phylogeny of genus Mycobacterium.</title>
        <authorList>
            <person name="Tortoli E."/>
            <person name="Trovato A."/>
            <person name="Cirillo D.M."/>
        </authorList>
    </citation>
    <scope>NUCLEOTIDE SEQUENCE [LARGE SCALE GENOMIC DNA]</scope>
    <source>
        <strain evidence="9 10">DSM 45130</strain>
    </source>
</reference>
<name>A0A1X0D9A3_9MYCO</name>
<evidence type="ECO:0000256" key="2">
    <source>
        <dbReference type="ARBA" id="ARBA00010157"/>
    </source>
</evidence>
<evidence type="ECO:0000256" key="1">
    <source>
        <dbReference type="ARBA" id="ARBA00004651"/>
    </source>
</evidence>
<feature type="transmembrane region" description="Helical" evidence="8">
    <location>
        <begin position="615"/>
        <end position="636"/>
    </location>
</feature>
<feature type="transmembrane region" description="Helical" evidence="8">
    <location>
        <begin position="692"/>
        <end position="711"/>
    </location>
</feature>
<dbReference type="PROSITE" id="PS50156">
    <property type="entry name" value="SSD"/>
    <property type="match status" value="1"/>
</dbReference>
<dbReference type="AlphaFoldDB" id="A0A1X0D9A3"/>
<keyword evidence="3" id="KW-1003">Cell membrane</keyword>
<feature type="transmembrane region" description="Helical" evidence="8">
    <location>
        <begin position="550"/>
        <end position="572"/>
    </location>
</feature>
<feature type="compositionally biased region" description="Basic and acidic residues" evidence="7">
    <location>
        <begin position="752"/>
        <end position="772"/>
    </location>
</feature>
<keyword evidence="5 8" id="KW-1133">Transmembrane helix</keyword>
<comment type="similarity">
    <text evidence="2">Belongs to the resistance-nodulation-cell division (RND) (TC 2.A.6) family. MmpL subfamily.</text>
</comment>
<evidence type="ECO:0000256" key="6">
    <source>
        <dbReference type="ARBA" id="ARBA00023136"/>
    </source>
</evidence>
<dbReference type="SUPFAM" id="SSF82866">
    <property type="entry name" value="Multidrug efflux transporter AcrB transmembrane domain"/>
    <property type="match status" value="2"/>
</dbReference>
<evidence type="ECO:0000256" key="5">
    <source>
        <dbReference type="ARBA" id="ARBA00022989"/>
    </source>
</evidence>
<protein>
    <submittedName>
        <fullName evidence="9">Uncharacterized protein</fullName>
    </submittedName>
</protein>
<evidence type="ECO:0000256" key="7">
    <source>
        <dbReference type="SAM" id="MobiDB-lite"/>
    </source>
</evidence>
<feature type="region of interest" description="Disordered" evidence="7">
    <location>
        <begin position="741"/>
        <end position="782"/>
    </location>
</feature>
<keyword evidence="6 8" id="KW-0472">Membrane</keyword>
<dbReference type="EMBL" id="MVHS01000034">
    <property type="protein sequence ID" value="ORA68951.1"/>
    <property type="molecule type" value="Genomic_DNA"/>
</dbReference>